<sequence length="1297" mass="145940">MLSDDEDGRVIAQSPGSTIPGYFERTIGDPRRPVTTPAQLNTPLAELSMLDVSTQDVDPTRRIEWQTMLGSVLESEVLSSETRRIASADASAPSPTELMHRRWLELRAVVHGCTVQSFDIELSRLKDERQRIVPALIADIDACREDCSGEAAEEIAALIDRVDYAESLFSSQRHMATEFPAWTRPHTQNKLAALYSWSNTTWLLNIQASLLDRWTGVAKVDANESGESPFVERIFREGNLHETFERRTLHALRHIILKAKDTLRTFHSAFQTMALPSFDEVLTKLVLFPVWLAEGAIRLRLDYADKLHEPSVLLVESLFDDLRAAIALACRIKLQYTRLTVPDPDNGWDLPVNSSETFDEVLCSALLFFFKLLRFRLRSAPSFRMSDIIEPEWVFLCMAVQVVPGADLIVAKKTVGLVNRLFARTISMFDRELHDDTGPSRDYGTIFGNVRIHARKLMGLARELRRSLEIAAEYDLRMLRHREGDTPGDLPTFLKTLLDADYFLVYTSSFEERGIYILAEPSLHDKPDVIQDLLYRCIRPTEPRDVRGSTAVDAALNMLDTDNVLAVFPENNEPSNVESEWTAATPKEAVPPRYLLLISPRDAFLWTGRVMTLPMPWREIQLKDERLRLVADGPHERLEQCKQHFLAQLWQSDGNTPFTLPPIYERMAHLETIQQELKLMNKGVYVLSEAIVHAVPYVRHEVLAQRSQRIAKAESATAAHAMRCASDELVHTCFGIAAEQGARMLTLIESVRLRSQMSAALGGLAIEWIAFICDDCVPTERRTFKWAVAALENSMAVTQGENIFMLSSSEFELLKAKVSACMVLLISHFDVLGARGSAAKAQEELEKEREQRIKDSESTPRLETLDADALDAVRRRRFEHVTAVESAREAALTENRLIGRVLDDTRLEDRSLQRLASKGVQIRWQQGRFIGGGTFGTVYMAVNLDTGGLMAVKEIRFQELTSTPSLYKQILEEMNVMEMLRHPNIVEYYGIEVHRDKVYIFEEYCQGGSLAQLLEHGRIEDEVVVQVYALQMLDGLMYLHSKGVVHRDIKPENILLDHMGVIKFVDFGAAKVLSQSSHSARTRKPSAVAPGAIPPTALPGAGPAAMQSLQGTPMYMSPEMIKGENRGPHGAMDIWSLGCVLLECATGARPWHHLDNEWAIMFHIGMSQQHPPLPDETQLSVQGIDFIRRCLTIDPFERPTAIQLRSHPWICSLVAELEDEYSAEVDPDHSVAEHGNRSPVSNVDPLVSGDDEDLFSGPADVSTPSSTQTEFEAIIADKQYRVEEQQVRAMLNPDTPL</sequence>
<feature type="binding site" evidence="7">
    <location>
        <position position="953"/>
    </location>
    <ligand>
        <name>ATP</name>
        <dbReference type="ChEBI" id="CHEBI:30616"/>
    </ligand>
</feature>
<dbReference type="SMART" id="SM00220">
    <property type="entry name" value="S_TKc"/>
    <property type="match status" value="1"/>
</dbReference>
<evidence type="ECO:0000256" key="8">
    <source>
        <dbReference type="SAM" id="Coils"/>
    </source>
</evidence>
<feature type="compositionally biased region" description="Basic and acidic residues" evidence="9">
    <location>
        <begin position="1226"/>
        <end position="1236"/>
    </location>
</feature>
<keyword evidence="8" id="KW-0175">Coiled coil</keyword>
<keyword evidence="3 11" id="KW-0808">Transferase</keyword>
<dbReference type="EMBL" id="CP119878">
    <property type="protein sequence ID" value="WFD34215.1"/>
    <property type="molecule type" value="Genomic_DNA"/>
</dbReference>
<feature type="region of interest" description="Disordered" evidence="9">
    <location>
        <begin position="1"/>
        <end position="34"/>
    </location>
</feature>
<dbReference type="CDD" id="cd06626">
    <property type="entry name" value="STKc_MEKK4"/>
    <property type="match status" value="1"/>
</dbReference>
<dbReference type="PROSITE" id="PS50011">
    <property type="entry name" value="PROTEIN_KINASE_DOM"/>
    <property type="match status" value="1"/>
</dbReference>
<evidence type="ECO:0000256" key="7">
    <source>
        <dbReference type="PROSITE-ProRule" id="PRU10141"/>
    </source>
</evidence>
<evidence type="ECO:0000256" key="3">
    <source>
        <dbReference type="ARBA" id="ARBA00022679"/>
    </source>
</evidence>
<accession>A0AAF0J5M2</accession>
<dbReference type="Gene3D" id="1.10.510.10">
    <property type="entry name" value="Transferase(Phosphotransferase) domain 1"/>
    <property type="match status" value="1"/>
</dbReference>
<protein>
    <submittedName>
        <fullName evidence="11">Mitogen-activated protein kinase kinase kinase</fullName>
        <ecNumber evidence="11">2.7.11.25</ecNumber>
    </submittedName>
</protein>
<gene>
    <name evidence="11" type="primary">SSK2</name>
    <name evidence="11" type="ORF">MCUN1_001052</name>
</gene>
<dbReference type="PANTHER" id="PTHR48016">
    <property type="entry name" value="MAP KINASE KINASE KINASE SSK2-RELATED-RELATED"/>
    <property type="match status" value="1"/>
</dbReference>
<evidence type="ECO:0000256" key="5">
    <source>
        <dbReference type="ARBA" id="ARBA00022777"/>
    </source>
</evidence>
<keyword evidence="5 11" id="KW-0418">Kinase</keyword>
<evidence type="ECO:0000256" key="2">
    <source>
        <dbReference type="ARBA" id="ARBA00022527"/>
    </source>
</evidence>
<evidence type="ECO:0000313" key="11">
    <source>
        <dbReference type="EMBL" id="WFD34215.1"/>
    </source>
</evidence>
<evidence type="ECO:0000256" key="9">
    <source>
        <dbReference type="SAM" id="MobiDB-lite"/>
    </source>
</evidence>
<dbReference type="PROSITE" id="PS00107">
    <property type="entry name" value="PROTEIN_KINASE_ATP"/>
    <property type="match status" value="1"/>
</dbReference>
<dbReference type="PROSITE" id="PS00108">
    <property type="entry name" value="PROTEIN_KINASE_ST"/>
    <property type="match status" value="1"/>
</dbReference>
<name>A0AAF0J5M2_9BASI</name>
<feature type="domain" description="Protein kinase" evidence="10">
    <location>
        <begin position="924"/>
        <end position="1210"/>
    </location>
</feature>
<proteinExistence type="inferred from homology"/>
<dbReference type="GO" id="GO:0038066">
    <property type="term" value="P:p38MAPK cascade"/>
    <property type="evidence" value="ECO:0007669"/>
    <property type="project" value="TreeGrafter"/>
</dbReference>
<evidence type="ECO:0000313" key="12">
    <source>
        <dbReference type="Proteomes" id="UP001219933"/>
    </source>
</evidence>
<dbReference type="Proteomes" id="UP001219933">
    <property type="component" value="Chromosome 2"/>
</dbReference>
<evidence type="ECO:0000259" key="10">
    <source>
        <dbReference type="PROSITE" id="PS50011"/>
    </source>
</evidence>
<dbReference type="InterPro" id="IPR050538">
    <property type="entry name" value="MAP_kinase_kinase_kinase"/>
</dbReference>
<evidence type="ECO:0000256" key="1">
    <source>
        <dbReference type="ARBA" id="ARBA00006529"/>
    </source>
</evidence>
<feature type="coiled-coil region" evidence="8">
    <location>
        <begin position="831"/>
        <end position="858"/>
    </location>
</feature>
<dbReference type="InterPro" id="IPR008271">
    <property type="entry name" value="Ser/Thr_kinase_AS"/>
</dbReference>
<evidence type="ECO:0000256" key="6">
    <source>
        <dbReference type="ARBA" id="ARBA00022840"/>
    </source>
</evidence>
<keyword evidence="4 7" id="KW-0547">Nucleotide-binding</keyword>
<feature type="region of interest" description="Disordered" evidence="9">
    <location>
        <begin position="1225"/>
        <end position="1248"/>
    </location>
</feature>
<keyword evidence="6 7" id="KW-0067">ATP-binding</keyword>
<dbReference type="SUPFAM" id="SSF56112">
    <property type="entry name" value="Protein kinase-like (PK-like)"/>
    <property type="match status" value="1"/>
</dbReference>
<keyword evidence="12" id="KW-1185">Reference proteome</keyword>
<evidence type="ECO:0000256" key="4">
    <source>
        <dbReference type="ARBA" id="ARBA00022741"/>
    </source>
</evidence>
<dbReference type="GO" id="GO:0005524">
    <property type="term" value="F:ATP binding"/>
    <property type="evidence" value="ECO:0007669"/>
    <property type="project" value="UniProtKB-UniRule"/>
</dbReference>
<dbReference type="Pfam" id="PF00069">
    <property type="entry name" value="Pkinase"/>
    <property type="match status" value="1"/>
</dbReference>
<dbReference type="PANTHER" id="PTHR48016:SF32">
    <property type="entry name" value="MITOGEN-ACTIVATED PROTEIN KINASE KINASE KINASE 4"/>
    <property type="match status" value="1"/>
</dbReference>
<dbReference type="EC" id="2.7.11.25" evidence="11"/>
<organism evidence="11 12">
    <name type="scientific">Malassezia cuniculi</name>
    <dbReference type="NCBI Taxonomy" id="948313"/>
    <lineage>
        <taxon>Eukaryota</taxon>
        <taxon>Fungi</taxon>
        <taxon>Dikarya</taxon>
        <taxon>Basidiomycota</taxon>
        <taxon>Ustilaginomycotina</taxon>
        <taxon>Malasseziomycetes</taxon>
        <taxon>Malasseziales</taxon>
        <taxon>Malasseziaceae</taxon>
        <taxon>Malassezia</taxon>
    </lineage>
</organism>
<reference evidence="11" key="1">
    <citation type="submission" date="2023-03" db="EMBL/GenBank/DDBJ databases">
        <title>Mating type loci evolution in Malassezia.</title>
        <authorList>
            <person name="Coelho M.A."/>
        </authorList>
    </citation>
    <scope>NUCLEOTIDE SEQUENCE</scope>
    <source>
        <strain evidence="11">CBS 11721</strain>
    </source>
</reference>
<dbReference type="InterPro" id="IPR011009">
    <property type="entry name" value="Kinase-like_dom_sf"/>
</dbReference>
<dbReference type="InterPro" id="IPR017441">
    <property type="entry name" value="Protein_kinase_ATP_BS"/>
</dbReference>
<comment type="similarity">
    <text evidence="1">Belongs to the protein kinase superfamily. STE Ser/Thr protein kinase family. MAP kinase kinase kinase subfamily.</text>
</comment>
<dbReference type="InterPro" id="IPR000719">
    <property type="entry name" value="Prot_kinase_dom"/>
</dbReference>
<dbReference type="GO" id="GO:0004709">
    <property type="term" value="F:MAP kinase kinase kinase activity"/>
    <property type="evidence" value="ECO:0007669"/>
    <property type="project" value="UniProtKB-EC"/>
</dbReference>
<keyword evidence="2" id="KW-0723">Serine/threonine-protein kinase</keyword>